<evidence type="ECO:0000313" key="7">
    <source>
        <dbReference type="EMBL" id="MDC9032155.1"/>
    </source>
</evidence>
<feature type="domain" description="Helicase ATP-binding" evidence="5">
    <location>
        <begin position="25"/>
        <end position="194"/>
    </location>
</feature>
<dbReference type="InterPro" id="IPR050547">
    <property type="entry name" value="DEAD_box_RNA_helicases"/>
</dbReference>
<proteinExistence type="predicted"/>
<dbReference type="SMART" id="SM00487">
    <property type="entry name" value="DEXDc"/>
    <property type="match status" value="1"/>
</dbReference>
<reference evidence="7 8" key="1">
    <citation type="journal article" date="2023" name="Plant">
        <title>Draft Genome Sequence Resource of CBPPT1, a 'Candidatus Phytoplasma trifolii'-Related Strain Associated with Potato Purple Top Disease in the Columbia Basin, U.S.A.</title>
        <authorList>
            <person name="Wei W."/>
            <person name="Shao J."/>
            <person name="Bottner-Parker K.D."/>
            <person name="Zhao Y."/>
        </authorList>
    </citation>
    <scope>NUCLEOTIDE SEQUENCE [LARGE SCALE GENOMIC DNA]</scope>
    <source>
        <strain evidence="7 8">CBPPT1</strain>
    </source>
</reference>
<dbReference type="CDD" id="cd18787">
    <property type="entry name" value="SF2_C_DEAD"/>
    <property type="match status" value="1"/>
</dbReference>
<dbReference type="PROSITE" id="PS51192">
    <property type="entry name" value="HELICASE_ATP_BIND_1"/>
    <property type="match status" value="1"/>
</dbReference>
<dbReference type="PROSITE" id="PS51194">
    <property type="entry name" value="HELICASE_CTER"/>
    <property type="match status" value="1"/>
</dbReference>
<feature type="domain" description="Helicase C-terminal" evidence="6">
    <location>
        <begin position="219"/>
        <end position="363"/>
    </location>
</feature>
<evidence type="ECO:0000256" key="2">
    <source>
        <dbReference type="ARBA" id="ARBA00022801"/>
    </source>
</evidence>
<dbReference type="Pfam" id="PF00271">
    <property type="entry name" value="Helicase_C"/>
    <property type="match status" value="1"/>
</dbReference>
<name>A0ABT5L986_9MOLU</name>
<dbReference type="Pfam" id="PF00270">
    <property type="entry name" value="DEAD"/>
    <property type="match status" value="1"/>
</dbReference>
<dbReference type="InterPro" id="IPR001650">
    <property type="entry name" value="Helicase_C-like"/>
</dbReference>
<keyword evidence="8" id="KW-1185">Reference proteome</keyword>
<gene>
    <name evidence="7" type="ORF">M8044_000377</name>
</gene>
<dbReference type="InterPro" id="IPR014001">
    <property type="entry name" value="Helicase_ATP-bd"/>
</dbReference>
<comment type="caution">
    <text evidence="7">The sequence shown here is derived from an EMBL/GenBank/DDBJ whole genome shotgun (WGS) entry which is preliminary data.</text>
</comment>
<evidence type="ECO:0000313" key="8">
    <source>
        <dbReference type="Proteomes" id="UP001221763"/>
    </source>
</evidence>
<dbReference type="InterPro" id="IPR044742">
    <property type="entry name" value="DEAD/DEAH_RhlB"/>
</dbReference>
<dbReference type="SUPFAM" id="SSF52540">
    <property type="entry name" value="P-loop containing nucleoside triphosphate hydrolases"/>
    <property type="match status" value="1"/>
</dbReference>
<evidence type="ECO:0000256" key="4">
    <source>
        <dbReference type="ARBA" id="ARBA00022840"/>
    </source>
</evidence>
<dbReference type="PANTHER" id="PTHR47963">
    <property type="entry name" value="DEAD-BOX ATP-DEPENDENT RNA HELICASE 47, MITOCHONDRIAL"/>
    <property type="match status" value="1"/>
</dbReference>
<evidence type="ECO:0000259" key="6">
    <source>
        <dbReference type="PROSITE" id="PS51194"/>
    </source>
</evidence>
<accession>A0ABT5L986</accession>
<dbReference type="GO" id="GO:0004386">
    <property type="term" value="F:helicase activity"/>
    <property type="evidence" value="ECO:0007669"/>
    <property type="project" value="UniProtKB-KW"/>
</dbReference>
<evidence type="ECO:0000256" key="3">
    <source>
        <dbReference type="ARBA" id="ARBA00022806"/>
    </source>
</evidence>
<dbReference type="SMART" id="SM00490">
    <property type="entry name" value="HELICc"/>
    <property type="match status" value="1"/>
</dbReference>
<organism evidence="7 8">
    <name type="scientific">Columbia Basin potato purple top phytoplasma</name>
    <dbReference type="NCBI Taxonomy" id="307134"/>
    <lineage>
        <taxon>Bacteria</taxon>
        <taxon>Bacillati</taxon>
        <taxon>Mycoplasmatota</taxon>
        <taxon>Mollicutes</taxon>
        <taxon>Acholeplasmatales</taxon>
        <taxon>Acholeplasmataceae</taxon>
        <taxon>Candidatus Phytoplasma</taxon>
        <taxon>16SrVI (Clover proliferation group)</taxon>
    </lineage>
</organism>
<dbReference type="Proteomes" id="UP001221763">
    <property type="component" value="Unassembled WGS sequence"/>
</dbReference>
<dbReference type="PANTHER" id="PTHR47963:SF1">
    <property type="entry name" value="DEAD-BOX ATP-DEPENDENT RNA HELICASE CSHB"/>
    <property type="match status" value="1"/>
</dbReference>
<dbReference type="Gene3D" id="3.40.50.300">
    <property type="entry name" value="P-loop containing nucleotide triphosphate hydrolases"/>
    <property type="match status" value="2"/>
</dbReference>
<dbReference type="InterPro" id="IPR027417">
    <property type="entry name" value="P-loop_NTPase"/>
</dbReference>
<evidence type="ECO:0000259" key="5">
    <source>
        <dbReference type="PROSITE" id="PS51192"/>
    </source>
</evidence>
<dbReference type="RefSeq" id="WP_273585362.1">
    <property type="nucleotide sequence ID" value="NZ_JANHJP010000006.1"/>
</dbReference>
<keyword evidence="2" id="KW-0378">Hydrolase</keyword>
<evidence type="ECO:0000256" key="1">
    <source>
        <dbReference type="ARBA" id="ARBA00022741"/>
    </source>
</evidence>
<dbReference type="InterPro" id="IPR011545">
    <property type="entry name" value="DEAD/DEAH_box_helicase_dom"/>
</dbReference>
<sequence>MENYIKNKLKQLNFRQLTPIQKEVFMHFNKPYHLVGSAPTGTGKTHAYLLPILSKINWDKNIIQAVIIVPTNELIFQVFQMIKEIEQRNSQVKILYGGMNKEKILKSLEKKQPPLIITTLNKLIEYTIILKKLNIYKSSFLVLDEADTLFEQKSLSSLDLLLTKWKPKILLFSASIANNMNPFIQKYFGKSLFLDVNSQQKLNLKYYLLKSSLDKRLNDLKHLMKNLNPYSALIFISKKEEQNKIYNFLKIHKMNILNFSSDLTSKQRKYLMTDIKKNKYQYILASDLVARGLDLDIEWVIHYDLPSKNLEFFQHRSGRTGRMGKEGKVIIFYDEKDQTSLTKIQKNYNISFQKITLTENSFREIETEVKKNIPKKRFASTKKNNFIPNRNKKTNFIYSKNKKKGFKYKKQK</sequence>
<protein>
    <submittedName>
        <fullName evidence="7">DEAD/DEAH box helicase</fullName>
    </submittedName>
</protein>
<keyword evidence="4" id="KW-0067">ATP-binding</keyword>
<dbReference type="CDD" id="cd00268">
    <property type="entry name" value="DEADc"/>
    <property type="match status" value="1"/>
</dbReference>
<keyword evidence="1" id="KW-0547">Nucleotide-binding</keyword>
<keyword evidence="3 7" id="KW-0347">Helicase</keyword>
<dbReference type="EMBL" id="JANHJP010000006">
    <property type="protein sequence ID" value="MDC9032155.1"/>
    <property type="molecule type" value="Genomic_DNA"/>
</dbReference>